<evidence type="ECO:0000256" key="1">
    <source>
        <dbReference type="ARBA" id="ARBA00004604"/>
    </source>
</evidence>
<dbReference type="Gene3D" id="2.40.10.230">
    <property type="entry name" value="Probable tRNA pseudouridine synthase domain"/>
    <property type="match status" value="1"/>
</dbReference>
<dbReference type="GO" id="GO:0000454">
    <property type="term" value="P:snoRNA guided rRNA pseudouridine synthesis"/>
    <property type="evidence" value="ECO:0007669"/>
    <property type="project" value="TreeGrafter"/>
</dbReference>
<feature type="compositionally biased region" description="Gly residues" evidence="9">
    <location>
        <begin position="141"/>
        <end position="175"/>
    </location>
</feature>
<evidence type="ECO:0000313" key="10">
    <source>
        <dbReference type="EMBL" id="ELP90123.1"/>
    </source>
</evidence>
<dbReference type="KEGG" id="eiv:EIN_405610"/>
<dbReference type="InterPro" id="IPR009000">
    <property type="entry name" value="Transl_B-barrel_sf"/>
</dbReference>
<organism evidence="11 12">
    <name type="scientific">Entamoeba invadens IP1</name>
    <dbReference type="NCBI Taxonomy" id="370355"/>
    <lineage>
        <taxon>Eukaryota</taxon>
        <taxon>Amoebozoa</taxon>
        <taxon>Evosea</taxon>
        <taxon>Archamoebae</taxon>
        <taxon>Mastigamoebida</taxon>
        <taxon>Entamoebidae</taxon>
        <taxon>Entamoeba</taxon>
    </lineage>
</organism>
<evidence type="ECO:0000256" key="8">
    <source>
        <dbReference type="RuleBase" id="RU364004"/>
    </source>
</evidence>
<dbReference type="Pfam" id="PF04410">
    <property type="entry name" value="Gar1"/>
    <property type="match status" value="1"/>
</dbReference>
<evidence type="ECO:0000256" key="9">
    <source>
        <dbReference type="SAM" id="MobiDB-lite"/>
    </source>
</evidence>
<reference evidence="11 12" key="1">
    <citation type="submission" date="2012-10" db="EMBL/GenBank/DDBJ databases">
        <authorList>
            <person name="Zafar N."/>
            <person name="Inman J."/>
            <person name="Hall N."/>
            <person name="Lorenzi H."/>
            <person name="Caler E."/>
        </authorList>
    </citation>
    <scope>NUCLEOTIDE SEQUENCE [LARGE SCALE GENOMIC DNA]</scope>
    <source>
        <strain evidence="11 12">IP1</strain>
    </source>
</reference>
<evidence type="ECO:0000313" key="11">
    <source>
        <dbReference type="EMBL" id="ELP90137.1"/>
    </source>
</evidence>
<dbReference type="GeneID" id="14889031"/>
<evidence type="ECO:0000256" key="5">
    <source>
        <dbReference type="ARBA" id="ARBA00023242"/>
    </source>
</evidence>
<comment type="similarity">
    <text evidence="7 8">Belongs to the GAR1 family.</text>
</comment>
<dbReference type="EMBL" id="KB206537">
    <property type="protein sequence ID" value="ELP90137.1"/>
    <property type="molecule type" value="Genomic_DNA"/>
</dbReference>
<dbReference type="VEuPathDB" id="AmoebaDB:EIN_405610"/>
<keyword evidence="4 8" id="KW-0694">RNA-binding</keyword>
<keyword evidence="6 8" id="KW-0687">Ribonucleoprotein</keyword>
<evidence type="ECO:0000256" key="6">
    <source>
        <dbReference type="ARBA" id="ARBA00023274"/>
    </source>
</evidence>
<dbReference type="GO" id="GO:0034513">
    <property type="term" value="F:box H/ACA snoRNA binding"/>
    <property type="evidence" value="ECO:0007669"/>
    <property type="project" value="TreeGrafter"/>
</dbReference>
<dbReference type="InterPro" id="IPR007504">
    <property type="entry name" value="H/ACA_rnp_Gar1/Naf1"/>
</dbReference>
<proteinExistence type="inferred from homology"/>
<evidence type="ECO:0000256" key="7">
    <source>
        <dbReference type="ARBA" id="ARBA00038293"/>
    </source>
</evidence>
<dbReference type="EMBL" id="KB206537">
    <property type="protein sequence ID" value="ELP90123.1"/>
    <property type="molecule type" value="Genomic_DNA"/>
</dbReference>
<keyword evidence="2 8" id="KW-0690">Ribosome biogenesis</keyword>
<dbReference type="GeneID" id="14889045"/>
<dbReference type="InterPro" id="IPR038664">
    <property type="entry name" value="Gar1/Naf1_Cbf5-bd_sf"/>
</dbReference>
<dbReference type="VEuPathDB" id="AmoebaDB:EIN_405470"/>
<feature type="region of interest" description="Disordered" evidence="9">
    <location>
        <begin position="126"/>
        <end position="209"/>
    </location>
</feature>
<protein>
    <recommendedName>
        <fullName evidence="8">H/ACA ribonucleoprotein complex subunit</fullName>
    </recommendedName>
</protein>
<dbReference type="SUPFAM" id="SSF50447">
    <property type="entry name" value="Translation proteins"/>
    <property type="match status" value="1"/>
</dbReference>
<comment type="subunit">
    <text evidence="8">Component of the small nucleolar ribonucleoprotein particles containing H/ACA-type snoRNAs (H/ACA snoRNPs).</text>
</comment>
<dbReference type="KEGG" id="eiv:EIN_405470"/>
<dbReference type="OrthoDB" id="2187159at2759"/>
<dbReference type="GO" id="GO:0031429">
    <property type="term" value="C:box H/ACA snoRNP complex"/>
    <property type="evidence" value="ECO:0007669"/>
    <property type="project" value="TreeGrafter"/>
</dbReference>
<comment type="function">
    <text evidence="8">Required for ribosome biogenesis. Part of a complex which catalyzes pseudouridylation of rRNA. This involves the isomerization of uridine such that the ribose is subsequently attached to C5, instead of the normal N1. Pseudouridine ("psi") residues may serve to stabilize the conformation of rRNAs.</text>
</comment>
<dbReference type="RefSeq" id="XP_004256894.1">
    <property type="nucleotide sequence ID" value="XM_004256846.1"/>
</dbReference>
<evidence type="ECO:0000313" key="12">
    <source>
        <dbReference type="Proteomes" id="UP000014680"/>
    </source>
</evidence>
<evidence type="ECO:0000256" key="3">
    <source>
        <dbReference type="ARBA" id="ARBA00022552"/>
    </source>
</evidence>
<gene>
    <name evidence="10" type="ORF">EIN_405470</name>
    <name evidence="11" type="ORF">EIN_405610</name>
</gene>
<keyword evidence="3 8" id="KW-0698">rRNA processing</keyword>
<dbReference type="OMA" id="KPQDGIV"/>
<comment type="subcellular location">
    <subcellularLocation>
        <location evidence="1 8">Nucleus</location>
        <location evidence="1 8">Nucleolus</location>
    </subcellularLocation>
</comment>
<feature type="compositionally biased region" description="Gly residues" evidence="9">
    <location>
        <begin position="184"/>
        <end position="195"/>
    </location>
</feature>
<dbReference type="AlphaFoldDB" id="A0A0A1U6W5"/>
<name>A0A0A1U6W5_ENTIV</name>
<keyword evidence="12" id="KW-1185">Reference proteome</keyword>
<evidence type="ECO:0000256" key="2">
    <source>
        <dbReference type="ARBA" id="ARBA00022517"/>
    </source>
</evidence>
<feature type="compositionally biased region" description="Basic and acidic residues" evidence="9">
    <location>
        <begin position="197"/>
        <end position="209"/>
    </location>
</feature>
<dbReference type="RefSeq" id="XP_004256908.1">
    <property type="nucleotide sequence ID" value="XM_004256860.1"/>
</dbReference>
<sequence length="209" mass="22442">MNKVLIRVEKKHLMSFRGGRGGNRGGRGGRSDFHNRDQAPQGAFIPFGKYLHSAENILIFKATSLEKYPAFNAIVFNESKKELGKVGEVFGPLDDYYFSVVPAEGVKADGFKQDDPIFLYDDKLFTTERLKNPPPPRRGGAPRGGRGGGRGGFSSRGGSGFGNRGGRGGRGGFGDRNGSDRSSGFGGRGGRGGFGNRDSRPRDSNRGGH</sequence>
<evidence type="ECO:0000256" key="4">
    <source>
        <dbReference type="ARBA" id="ARBA00022884"/>
    </source>
</evidence>
<accession>A0A0A1U6W5</accession>
<dbReference type="PANTHER" id="PTHR23237">
    <property type="entry name" value="NUCLEOLAR PROTEIN FAMILY A MEMBER 1 SNORNP PROTEIN GAR1"/>
    <property type="match status" value="1"/>
</dbReference>
<dbReference type="Proteomes" id="UP000014680">
    <property type="component" value="Unassembled WGS sequence"/>
</dbReference>
<keyword evidence="5 8" id="KW-0539">Nucleus</keyword>
<dbReference type="PANTHER" id="PTHR23237:SF6">
    <property type="entry name" value="H_ACA RIBONUCLEOPROTEIN COMPLEX SUBUNIT 1"/>
    <property type="match status" value="1"/>
</dbReference>